<reference evidence="1 2" key="1">
    <citation type="submission" date="2020-04" db="EMBL/GenBank/DDBJ databases">
        <title>MicrobeNet Type strains.</title>
        <authorList>
            <person name="Nicholson A.C."/>
        </authorList>
    </citation>
    <scope>NUCLEOTIDE SEQUENCE [LARGE SCALE GENOMIC DNA]</scope>
    <source>
        <strain evidence="1 2">CCUG 61472</strain>
    </source>
</reference>
<organism evidence="1 2">
    <name type="scientific">Periweissella fabalis</name>
    <dbReference type="NCBI Taxonomy" id="1070421"/>
    <lineage>
        <taxon>Bacteria</taxon>
        <taxon>Bacillati</taxon>
        <taxon>Bacillota</taxon>
        <taxon>Bacilli</taxon>
        <taxon>Lactobacillales</taxon>
        <taxon>Lactobacillaceae</taxon>
        <taxon>Periweissella</taxon>
    </lineage>
</organism>
<gene>
    <name evidence="1" type="ORF">HF964_02525</name>
</gene>
<evidence type="ECO:0000313" key="2">
    <source>
        <dbReference type="Proteomes" id="UP000549765"/>
    </source>
</evidence>
<protein>
    <submittedName>
        <fullName evidence="1">Uncharacterized protein</fullName>
    </submittedName>
</protein>
<keyword evidence="2" id="KW-1185">Reference proteome</keyword>
<evidence type="ECO:0000313" key="1">
    <source>
        <dbReference type="EMBL" id="NKZ23684.1"/>
    </source>
</evidence>
<sequence>MIDKQVYKQFMTSYISDSCRQRKLVMGMNLSLLMINQYLGQFWPKNFSITVAVTFDDIFTDLAPSQMMIKLKMMVATLIKQHSENDLFVKIAHFLASFEIDEVGMDKLLVSCIDCIDMLTIEDDLMATLQCWYDTYIIEAYDDKQLQANYVPLPVIDQLINYYEIQDHANIYTENVGNGAIPLLIGGYKSMYVETAQSDYVTRLFGAIYQFINQVPSKRISQSCLDVEGDLRQHGCDLAIVNLGIFKVFDPTMEDEIIPTRKDMAFSMQNLQAILNSYGQAAIIGNMTALKQIKWDNGSLEAALASGFIETMVILKADTSKMMPEDVTIFFLNMALSPYQKEH</sequence>
<dbReference type="Proteomes" id="UP000549765">
    <property type="component" value="Unassembled WGS sequence"/>
</dbReference>
<dbReference type="RefSeq" id="WP_168721469.1">
    <property type="nucleotide sequence ID" value="NZ_JAAXPN010000001.1"/>
</dbReference>
<accession>A0A7X6N315</accession>
<dbReference type="AlphaFoldDB" id="A0A7X6N315"/>
<comment type="caution">
    <text evidence="1">The sequence shown here is derived from an EMBL/GenBank/DDBJ whole genome shotgun (WGS) entry which is preliminary data.</text>
</comment>
<name>A0A7X6N315_9LACO</name>
<proteinExistence type="predicted"/>
<dbReference type="EMBL" id="JAAXPN010000001">
    <property type="protein sequence ID" value="NKZ23684.1"/>
    <property type="molecule type" value="Genomic_DNA"/>
</dbReference>